<dbReference type="Pfam" id="PF03321">
    <property type="entry name" value="GH3"/>
    <property type="match status" value="1"/>
</dbReference>
<feature type="domain" description="GH3 middle" evidence="3">
    <location>
        <begin position="358"/>
        <end position="427"/>
    </location>
</feature>
<dbReference type="InterPro" id="IPR055378">
    <property type="entry name" value="GH3_C"/>
</dbReference>
<evidence type="ECO:0000256" key="1">
    <source>
        <dbReference type="ARBA" id="ARBA00008068"/>
    </source>
</evidence>
<dbReference type="InterPro" id="IPR004993">
    <property type="entry name" value="GH3"/>
</dbReference>
<evidence type="ECO:0000259" key="3">
    <source>
        <dbReference type="Pfam" id="PF23571"/>
    </source>
</evidence>
<protein>
    <recommendedName>
        <fullName evidence="7">Indole-3-acetic acid-amido synthetase GH3.1</fullName>
    </recommendedName>
</protein>
<dbReference type="PANTHER" id="PTHR31901:SF7">
    <property type="entry name" value="INDOLE-3-ACETIC ACID-AMIDO SYNTHETASE GH3.2-RELATED"/>
    <property type="match status" value="1"/>
</dbReference>
<proteinExistence type="inferred from homology"/>
<dbReference type="PANTHER" id="PTHR31901">
    <property type="entry name" value="GH3 DOMAIN-CONTAINING PROTEIN"/>
    <property type="match status" value="1"/>
</dbReference>
<dbReference type="InterPro" id="IPR055377">
    <property type="entry name" value="GH3_M"/>
</dbReference>
<accession>A0ABR0MXQ8</accession>
<comment type="caution">
    <text evidence="5">The sequence shown here is derived from an EMBL/GenBank/DDBJ whole genome shotgun (WGS) entry which is preliminary data.</text>
</comment>
<feature type="domain" description="GH3 C-terminal" evidence="4">
    <location>
        <begin position="443"/>
        <end position="561"/>
    </location>
</feature>
<sequence>MAVESTLPTPFRTPASDKDAKALQFIEEMTKNVDSVQERVLREILSRNAETEYLKRFILNGATDRETFKSRIPVVTYEDIQPEIQRIANGDKSPIFSAHPISEFLTSSGTSAGERKLMPTIHEELDRRQLLYSLLMPVMNLYVPGLDKGKGLYFLFVKAETKTPGGLLARPVLTSYYNSDHFKTRPYDPFNVYTSPNEAILCVDSFQSMYAQMLCGLIMRNEVLRVGAVFASGLLRAIHFLQNNWKQLAHDIATGTLNPKITDAPVRECMRKILKPNPELAQFVTMECYEENWECIIKRIWPRTKYLDVIVTGAMAQYIPTLEYYSGGLPMACTMYASSECYFGLNLNPMCKPSEVTYTIMPNMAYFEFLPHGSSTSCLVDLADVEVGKEYELILTTYAGLCRYRVGDILRVTGFHNAAPQFRFIRRKNVLLSIESDKTDEAELQNAIENASLLLKEFNTSVVEYTSYADTKQIPGHYVIYWELLVKDSANAPTDDVLNRCCLQMEESLNSVYRQSRVADNSIGPLEIRVVENGTFEELMDYAISRGASINQYKVPRCVSFTPIMELLNSRVVSKHFSPDLPHWTPERRR</sequence>
<organism evidence="5 6">
    <name type="scientific">Gossypium arboreum</name>
    <name type="common">Tree cotton</name>
    <name type="synonym">Gossypium nanking</name>
    <dbReference type="NCBI Taxonomy" id="29729"/>
    <lineage>
        <taxon>Eukaryota</taxon>
        <taxon>Viridiplantae</taxon>
        <taxon>Streptophyta</taxon>
        <taxon>Embryophyta</taxon>
        <taxon>Tracheophyta</taxon>
        <taxon>Spermatophyta</taxon>
        <taxon>Magnoliopsida</taxon>
        <taxon>eudicotyledons</taxon>
        <taxon>Gunneridae</taxon>
        <taxon>Pentapetalae</taxon>
        <taxon>rosids</taxon>
        <taxon>malvids</taxon>
        <taxon>Malvales</taxon>
        <taxon>Malvaceae</taxon>
        <taxon>Malvoideae</taxon>
        <taxon>Gossypium</taxon>
    </lineage>
</organism>
<keyword evidence="2" id="KW-0436">Ligase</keyword>
<dbReference type="Proteomes" id="UP001358586">
    <property type="component" value="Chromosome 11"/>
</dbReference>
<dbReference type="Pfam" id="PF23572">
    <property type="entry name" value="GH3_C"/>
    <property type="match status" value="1"/>
</dbReference>
<dbReference type="EMBL" id="JARKNE010000011">
    <property type="protein sequence ID" value="KAK5783063.1"/>
    <property type="molecule type" value="Genomic_DNA"/>
</dbReference>
<dbReference type="Pfam" id="PF23571">
    <property type="entry name" value="GH3_M"/>
    <property type="match status" value="1"/>
</dbReference>
<evidence type="ECO:0000313" key="6">
    <source>
        <dbReference type="Proteomes" id="UP001358586"/>
    </source>
</evidence>
<evidence type="ECO:0000256" key="2">
    <source>
        <dbReference type="ARBA" id="ARBA00022598"/>
    </source>
</evidence>
<keyword evidence="6" id="KW-1185">Reference proteome</keyword>
<evidence type="ECO:0000259" key="4">
    <source>
        <dbReference type="Pfam" id="PF23572"/>
    </source>
</evidence>
<evidence type="ECO:0008006" key="7">
    <source>
        <dbReference type="Google" id="ProtNLM"/>
    </source>
</evidence>
<name>A0ABR0MXQ8_GOSAR</name>
<reference evidence="5 6" key="1">
    <citation type="submission" date="2023-03" db="EMBL/GenBank/DDBJ databases">
        <title>WGS of Gossypium arboreum.</title>
        <authorList>
            <person name="Yu D."/>
        </authorList>
    </citation>
    <scope>NUCLEOTIDE SEQUENCE [LARGE SCALE GENOMIC DNA]</scope>
    <source>
        <tissue evidence="5">Leaf</tissue>
    </source>
</reference>
<gene>
    <name evidence="5" type="ORF">PVK06_037571</name>
</gene>
<comment type="similarity">
    <text evidence="1">Belongs to the IAA-amido conjugating enzyme family.</text>
</comment>
<evidence type="ECO:0000313" key="5">
    <source>
        <dbReference type="EMBL" id="KAK5783063.1"/>
    </source>
</evidence>